<dbReference type="Proteomes" id="UP001432322">
    <property type="component" value="Unassembled WGS sequence"/>
</dbReference>
<organism evidence="1 2">
    <name type="scientific">Pristionchus fissidentatus</name>
    <dbReference type="NCBI Taxonomy" id="1538716"/>
    <lineage>
        <taxon>Eukaryota</taxon>
        <taxon>Metazoa</taxon>
        <taxon>Ecdysozoa</taxon>
        <taxon>Nematoda</taxon>
        <taxon>Chromadorea</taxon>
        <taxon>Rhabditida</taxon>
        <taxon>Rhabditina</taxon>
        <taxon>Diplogasteromorpha</taxon>
        <taxon>Diplogasteroidea</taxon>
        <taxon>Neodiplogasteridae</taxon>
        <taxon>Pristionchus</taxon>
    </lineage>
</organism>
<evidence type="ECO:0000313" key="1">
    <source>
        <dbReference type="EMBL" id="GMT27110.1"/>
    </source>
</evidence>
<evidence type="ECO:0000313" key="2">
    <source>
        <dbReference type="Proteomes" id="UP001432322"/>
    </source>
</evidence>
<protein>
    <submittedName>
        <fullName evidence="1">Uncharacterized protein</fullName>
    </submittedName>
</protein>
<dbReference type="EMBL" id="BTSY01000005">
    <property type="protein sequence ID" value="GMT27110.1"/>
    <property type="molecule type" value="Genomic_DNA"/>
</dbReference>
<keyword evidence="2" id="KW-1185">Reference proteome</keyword>
<feature type="non-terminal residue" evidence="1">
    <location>
        <position position="126"/>
    </location>
</feature>
<feature type="non-terminal residue" evidence="1">
    <location>
        <position position="1"/>
    </location>
</feature>
<dbReference type="SUPFAM" id="SSF53850">
    <property type="entry name" value="Periplasmic binding protein-like II"/>
    <property type="match status" value="1"/>
</dbReference>
<comment type="caution">
    <text evidence="1">The sequence shown here is derived from an EMBL/GenBank/DDBJ whole genome shotgun (WGS) entry which is preliminary data.</text>
</comment>
<accession>A0AAV5W5U5</accession>
<proteinExistence type="predicted"/>
<dbReference type="AlphaFoldDB" id="A0AAV5W5U5"/>
<name>A0AAV5W5U5_9BILA</name>
<sequence length="126" mass="14208">SFNGHYIIGNSGEYFPYCYRNPYSNRLQGVYLHVWQILSEWTGATFEPKFYTYDSAESVTNLTFDGLQGAVLRGDLLTAFEGTGMVPGMPFLYRYSAPFFAATASLYETRRTTLSGGPSSYILYPQ</sequence>
<reference evidence="1" key="1">
    <citation type="submission" date="2023-10" db="EMBL/GenBank/DDBJ databases">
        <title>Genome assembly of Pristionchus species.</title>
        <authorList>
            <person name="Yoshida K."/>
            <person name="Sommer R.J."/>
        </authorList>
    </citation>
    <scope>NUCLEOTIDE SEQUENCE</scope>
    <source>
        <strain evidence="1">RS5133</strain>
    </source>
</reference>
<gene>
    <name evidence="1" type="ORF">PFISCL1PPCAC_18407</name>
</gene>